<keyword evidence="3" id="KW-1185">Reference proteome</keyword>
<protein>
    <submittedName>
        <fullName evidence="2">Uncharacterized protein</fullName>
    </submittedName>
</protein>
<reference evidence="2 3" key="1">
    <citation type="submission" date="2017-12" db="EMBL/GenBank/DDBJ databases">
        <title>Comparative genomics of Botrytis spp.</title>
        <authorList>
            <person name="Valero-Jimenez C.A."/>
            <person name="Tapia P."/>
            <person name="Veloso J."/>
            <person name="Silva-Moreno E."/>
            <person name="Staats M."/>
            <person name="Valdes J.H."/>
            <person name="Van Kan J.A.L."/>
        </authorList>
    </citation>
    <scope>NUCLEOTIDE SEQUENCE [LARGE SCALE GENOMIC DNA]</scope>
    <source>
        <strain evidence="2 3">Be9601</strain>
    </source>
</reference>
<feature type="compositionally biased region" description="Basic and acidic residues" evidence="1">
    <location>
        <begin position="335"/>
        <end position="344"/>
    </location>
</feature>
<accession>A0A4Z1JEZ0</accession>
<sequence>MRGIVMIRGHTYVQLLDEINIKDPEAIRRVIRQAVTLPPIDEVTRQGIKGCVSGPISSLLGTSTLSLTWVEQQAANDIQKLWKRGERYQVHIKRLIQDCDVTKADFLVVKGVESARKLCLQAQDEERQNEEHRKRVRPESNEYQDLPDEEYDQNLPQTPNDAFEGEKRNVTGHLRERTTPNKKQKRKQSVIEHSPTRSTSSESQDFENQENQNEFTHINKPGSDGISYSKKQAGQYKLVVQPNGTYLIDLLIESGKPNNTPGTRMVNSLRDHNAPAVDVTKSPDKSPVRRTRNSTQMRGENSWDGSNEIVPSPQVDSPRINIRGSQNPSNASLKELADYNERGAKEKKRRGRPRRHQPVEQQPELINDGENDIYTPEPQIPPAPYKKKVGRGGARRGPAWEKRKAERENDARSSNHKSQDDQPGSESNPIGIEDGSDNETVVYGQLDNQEEDVKMEDVQ</sequence>
<feature type="compositionally biased region" description="Polar residues" evidence="1">
    <location>
        <begin position="323"/>
        <end position="332"/>
    </location>
</feature>
<evidence type="ECO:0000313" key="3">
    <source>
        <dbReference type="Proteomes" id="UP000297229"/>
    </source>
</evidence>
<organism evidence="2 3">
    <name type="scientific">Botrytis elliptica</name>
    <dbReference type="NCBI Taxonomy" id="278938"/>
    <lineage>
        <taxon>Eukaryota</taxon>
        <taxon>Fungi</taxon>
        <taxon>Dikarya</taxon>
        <taxon>Ascomycota</taxon>
        <taxon>Pezizomycotina</taxon>
        <taxon>Leotiomycetes</taxon>
        <taxon>Helotiales</taxon>
        <taxon>Sclerotiniaceae</taxon>
        <taxon>Botrytis</taxon>
    </lineage>
</organism>
<feature type="compositionally biased region" description="Basic residues" evidence="1">
    <location>
        <begin position="345"/>
        <end position="356"/>
    </location>
</feature>
<name>A0A4Z1JEZ0_9HELO</name>
<proteinExistence type="predicted"/>
<dbReference type="Proteomes" id="UP000297229">
    <property type="component" value="Unassembled WGS sequence"/>
</dbReference>
<feature type="region of interest" description="Disordered" evidence="1">
    <location>
        <begin position="123"/>
        <end position="228"/>
    </location>
</feature>
<gene>
    <name evidence="2" type="ORF">BELL_0883g00020</name>
</gene>
<evidence type="ECO:0000313" key="2">
    <source>
        <dbReference type="EMBL" id="TGO67557.1"/>
    </source>
</evidence>
<dbReference type="AlphaFoldDB" id="A0A4Z1JEZ0"/>
<feature type="region of interest" description="Disordered" evidence="1">
    <location>
        <begin position="259"/>
        <end position="459"/>
    </location>
</feature>
<dbReference type="EMBL" id="PQXM01000881">
    <property type="protein sequence ID" value="TGO67557.1"/>
    <property type="molecule type" value="Genomic_DNA"/>
</dbReference>
<comment type="caution">
    <text evidence="2">The sequence shown here is derived from an EMBL/GenBank/DDBJ whole genome shotgun (WGS) entry which is preliminary data.</text>
</comment>
<feature type="compositionally biased region" description="Polar residues" evidence="1">
    <location>
        <begin position="293"/>
        <end position="305"/>
    </location>
</feature>
<evidence type="ECO:0000256" key="1">
    <source>
        <dbReference type="SAM" id="MobiDB-lite"/>
    </source>
</evidence>
<feature type="compositionally biased region" description="Basic and acidic residues" evidence="1">
    <location>
        <begin position="398"/>
        <end position="420"/>
    </location>
</feature>
<dbReference type="OrthoDB" id="3536698at2759"/>
<feature type="compositionally biased region" description="Basic and acidic residues" evidence="1">
    <location>
        <begin position="124"/>
        <end position="140"/>
    </location>
</feature>
<feature type="compositionally biased region" description="Basic and acidic residues" evidence="1">
    <location>
        <begin position="164"/>
        <end position="179"/>
    </location>
</feature>
<feature type="compositionally biased region" description="Basic residues" evidence="1">
    <location>
        <begin position="385"/>
        <end position="394"/>
    </location>
</feature>